<name>B1HMS5_LYSSC</name>
<dbReference type="EnsemblBacteria" id="ACA42003">
    <property type="protein sequence ID" value="ACA42003"/>
    <property type="gene ID" value="Bsph_4557"/>
</dbReference>
<evidence type="ECO:0000313" key="2">
    <source>
        <dbReference type="EMBL" id="ACA42003.1"/>
    </source>
</evidence>
<protein>
    <recommendedName>
        <fullName evidence="1">Integrase catalytic domain-containing protein</fullName>
    </recommendedName>
</protein>
<feature type="domain" description="Integrase catalytic" evidence="1">
    <location>
        <begin position="14"/>
        <end position="36"/>
    </location>
</feature>
<dbReference type="GO" id="GO:0015074">
    <property type="term" value="P:DNA integration"/>
    <property type="evidence" value="ECO:0007669"/>
    <property type="project" value="InterPro"/>
</dbReference>
<evidence type="ECO:0000313" key="3">
    <source>
        <dbReference type="Proteomes" id="UP000002164"/>
    </source>
</evidence>
<dbReference type="EMBL" id="CP000817">
    <property type="protein sequence ID" value="ACA42003.1"/>
    <property type="molecule type" value="Genomic_DNA"/>
</dbReference>
<organism evidence="2 3">
    <name type="scientific">Lysinibacillus sphaericus (strain C3-41)</name>
    <dbReference type="NCBI Taxonomy" id="444177"/>
    <lineage>
        <taxon>Bacteria</taxon>
        <taxon>Bacillati</taxon>
        <taxon>Bacillota</taxon>
        <taxon>Bacilli</taxon>
        <taxon>Bacillales</taxon>
        <taxon>Bacillaceae</taxon>
        <taxon>Lysinibacillus</taxon>
    </lineage>
</organism>
<dbReference type="Pfam" id="PF13333">
    <property type="entry name" value="rve_2"/>
    <property type="match status" value="1"/>
</dbReference>
<evidence type="ECO:0000259" key="1">
    <source>
        <dbReference type="Pfam" id="PF13333"/>
    </source>
</evidence>
<sequence>MEHFISNWKGTFTIYNNQRMKEKLKGMSPVQYRVHSSVTA</sequence>
<dbReference type="HOGENOM" id="CLU_027402_41_9_9"/>
<dbReference type="AlphaFoldDB" id="B1HMS5"/>
<dbReference type="Proteomes" id="UP000002164">
    <property type="component" value="Chromosome"/>
</dbReference>
<proteinExistence type="predicted"/>
<accession>B1HMS5</accession>
<gene>
    <name evidence="2" type="ordered locus">Bsph_4557</name>
</gene>
<dbReference type="KEGG" id="lsp:Bsph_4557"/>
<reference evidence="2 3" key="1">
    <citation type="journal article" date="2008" name="J. Bacteriol.">
        <title>Complete genome sequence of the mosquitocidal bacterium Bacillus sphaericus C3-41 and comparison with those of closely related Bacillus species.</title>
        <authorList>
            <person name="Hu X."/>
            <person name="Fan W."/>
            <person name="Han B."/>
            <person name="Liu H."/>
            <person name="Zheng D."/>
            <person name="Li Q."/>
            <person name="Dong W."/>
            <person name="Yan J."/>
            <person name="Gao M."/>
            <person name="Berry C."/>
            <person name="Yuan Z."/>
        </authorList>
    </citation>
    <scope>NUCLEOTIDE SEQUENCE [LARGE SCALE GENOMIC DNA]</scope>
    <source>
        <strain evidence="2 3">C3-41</strain>
    </source>
</reference>
<dbReference type="InterPro" id="IPR001584">
    <property type="entry name" value="Integrase_cat-core"/>
</dbReference>
<dbReference type="RefSeq" id="WP_012296024.1">
    <property type="nucleotide sequence ID" value="NC_010382.1"/>
</dbReference>